<protein>
    <recommendedName>
        <fullName evidence="3">NAD(+) synthase (glutamine-hydrolyzing)</fullName>
        <ecNumber evidence="3">6.3.5.1</ecNumber>
    </recommendedName>
    <alternativeName>
        <fullName evidence="8">NAD(+) synthase [glutamine-hydrolyzing]</fullName>
    </alternativeName>
</protein>
<dbReference type="GO" id="GO:0003952">
    <property type="term" value="F:NAD+ synthase (glutamine-hydrolyzing) activity"/>
    <property type="evidence" value="ECO:0007669"/>
    <property type="project" value="UniProtKB-EC"/>
</dbReference>
<reference evidence="10" key="1">
    <citation type="submission" date="2021-03" db="EMBL/GenBank/DDBJ databases">
        <title>Comparative genomics and phylogenomic investigation of the class Geoglossomycetes provide insights into ecological specialization and systematics.</title>
        <authorList>
            <person name="Melie T."/>
            <person name="Pirro S."/>
            <person name="Miller A.N."/>
            <person name="Quandt A."/>
        </authorList>
    </citation>
    <scope>NUCLEOTIDE SEQUENCE</scope>
    <source>
        <strain evidence="10">CAQ_001_2017</strain>
    </source>
</reference>
<dbReference type="AlphaFoldDB" id="A0A9P8IHR3"/>
<dbReference type="GO" id="GO:0005737">
    <property type="term" value="C:cytoplasm"/>
    <property type="evidence" value="ECO:0007669"/>
    <property type="project" value="InterPro"/>
</dbReference>
<dbReference type="PROSITE" id="PS50263">
    <property type="entry name" value="CN_HYDROLASE"/>
    <property type="match status" value="1"/>
</dbReference>
<keyword evidence="7" id="KW-0520">NAD</keyword>
<evidence type="ECO:0000256" key="7">
    <source>
        <dbReference type="ARBA" id="ARBA00023027"/>
    </source>
</evidence>
<dbReference type="EC" id="6.3.5.1" evidence="3"/>
<comment type="caution">
    <text evidence="10">The sequence shown here is derived from an EMBL/GenBank/DDBJ whole genome shotgun (WGS) entry which is preliminary data.</text>
</comment>
<feature type="non-terminal residue" evidence="10">
    <location>
        <position position="558"/>
    </location>
</feature>
<evidence type="ECO:0000256" key="6">
    <source>
        <dbReference type="ARBA" id="ARBA00022840"/>
    </source>
</evidence>
<dbReference type="PANTHER" id="PTHR23090:SF9">
    <property type="entry name" value="GLUTAMINE-DEPENDENT NAD(+) SYNTHETASE"/>
    <property type="match status" value="1"/>
</dbReference>
<evidence type="ECO:0000313" key="11">
    <source>
        <dbReference type="Proteomes" id="UP000750711"/>
    </source>
</evidence>
<dbReference type="SUPFAM" id="SSF56317">
    <property type="entry name" value="Carbon-nitrogen hydrolase"/>
    <property type="match status" value="1"/>
</dbReference>
<evidence type="ECO:0000313" key="10">
    <source>
        <dbReference type="EMBL" id="KAH0551526.1"/>
    </source>
</evidence>
<gene>
    <name evidence="10" type="ORF">GP486_007257</name>
</gene>
<dbReference type="FunFam" id="3.40.50.620:FF:000036">
    <property type="entry name" value="Glutamine-dependent NAD(+) synthetase"/>
    <property type="match status" value="1"/>
</dbReference>
<feature type="domain" description="CN hydrolase" evidence="9">
    <location>
        <begin position="1"/>
        <end position="173"/>
    </location>
</feature>
<evidence type="ECO:0000256" key="1">
    <source>
        <dbReference type="ARBA" id="ARBA00005188"/>
    </source>
</evidence>
<keyword evidence="6" id="KW-0067">ATP-binding</keyword>
<evidence type="ECO:0000256" key="3">
    <source>
        <dbReference type="ARBA" id="ARBA00012743"/>
    </source>
</evidence>
<dbReference type="InterPro" id="IPR022310">
    <property type="entry name" value="NAD/GMP_synthase"/>
</dbReference>
<name>A0A9P8IHR3_9PEZI</name>
<evidence type="ECO:0000256" key="4">
    <source>
        <dbReference type="ARBA" id="ARBA00022598"/>
    </source>
</evidence>
<dbReference type="PANTHER" id="PTHR23090">
    <property type="entry name" value="NH 3 /GLUTAMINE-DEPENDENT NAD + SYNTHETASE"/>
    <property type="match status" value="1"/>
</dbReference>
<dbReference type="Gene3D" id="3.40.50.620">
    <property type="entry name" value="HUPs"/>
    <property type="match status" value="1"/>
</dbReference>
<dbReference type="SUPFAM" id="SSF52402">
    <property type="entry name" value="Adenine nucleotide alpha hydrolases-like"/>
    <property type="match status" value="1"/>
</dbReference>
<dbReference type="InterPro" id="IPR003694">
    <property type="entry name" value="NAD_synthase"/>
</dbReference>
<dbReference type="Proteomes" id="UP000750711">
    <property type="component" value="Unassembled WGS sequence"/>
</dbReference>
<dbReference type="Pfam" id="PF00795">
    <property type="entry name" value="CN_hydrolase"/>
    <property type="match status" value="1"/>
</dbReference>
<dbReference type="InterPro" id="IPR014445">
    <property type="entry name" value="Gln-dep_NAD_synthase"/>
</dbReference>
<dbReference type="GO" id="GO:0004359">
    <property type="term" value="F:glutaminase activity"/>
    <property type="evidence" value="ECO:0007669"/>
    <property type="project" value="InterPro"/>
</dbReference>
<keyword evidence="4" id="KW-0436">Ligase</keyword>
<dbReference type="InterPro" id="IPR014729">
    <property type="entry name" value="Rossmann-like_a/b/a_fold"/>
</dbReference>
<evidence type="ECO:0000256" key="8">
    <source>
        <dbReference type="ARBA" id="ARBA00030681"/>
    </source>
</evidence>
<dbReference type="CDD" id="cd00553">
    <property type="entry name" value="NAD_synthase"/>
    <property type="match status" value="1"/>
</dbReference>
<comment type="similarity">
    <text evidence="2">In the C-terminal section; belongs to the NAD synthetase family.</text>
</comment>
<accession>A0A9P8IHR3</accession>
<keyword evidence="5" id="KW-0547">Nucleotide-binding</keyword>
<dbReference type="InterPro" id="IPR003010">
    <property type="entry name" value="C-N_Hydrolase"/>
</dbReference>
<evidence type="ECO:0000259" key="9">
    <source>
        <dbReference type="PROSITE" id="PS50263"/>
    </source>
</evidence>
<evidence type="ECO:0000256" key="2">
    <source>
        <dbReference type="ARBA" id="ARBA00007145"/>
    </source>
</evidence>
<proteinExistence type="inferred from homology"/>
<dbReference type="Gene3D" id="3.60.110.10">
    <property type="entry name" value="Carbon-nitrogen hydrolase"/>
    <property type="match status" value="1"/>
</dbReference>
<dbReference type="GO" id="GO:0005524">
    <property type="term" value="F:ATP binding"/>
    <property type="evidence" value="ECO:0007669"/>
    <property type="project" value="UniProtKB-KW"/>
</dbReference>
<dbReference type="InterPro" id="IPR036526">
    <property type="entry name" value="C-N_Hydrolase_sf"/>
</dbReference>
<dbReference type="NCBIfam" id="TIGR00552">
    <property type="entry name" value="nadE"/>
    <property type="match status" value="1"/>
</dbReference>
<organism evidence="10 11">
    <name type="scientific">Trichoglossum hirsutum</name>
    <dbReference type="NCBI Taxonomy" id="265104"/>
    <lineage>
        <taxon>Eukaryota</taxon>
        <taxon>Fungi</taxon>
        <taxon>Dikarya</taxon>
        <taxon>Ascomycota</taxon>
        <taxon>Pezizomycotina</taxon>
        <taxon>Geoglossomycetes</taxon>
        <taxon>Geoglossales</taxon>
        <taxon>Geoglossaceae</taxon>
        <taxon>Trichoglossum</taxon>
    </lineage>
</organism>
<dbReference type="GO" id="GO:0009435">
    <property type="term" value="P:NAD+ biosynthetic process"/>
    <property type="evidence" value="ECO:0007669"/>
    <property type="project" value="InterPro"/>
</dbReference>
<dbReference type="Pfam" id="PF02540">
    <property type="entry name" value="NAD_synthase"/>
    <property type="match status" value="1"/>
</dbReference>
<evidence type="ECO:0000256" key="5">
    <source>
        <dbReference type="ARBA" id="ARBA00022741"/>
    </source>
</evidence>
<keyword evidence="11" id="KW-1185">Reference proteome</keyword>
<comment type="pathway">
    <text evidence="1">Cofactor biosynthesis; NAD(+) biosynthesis; NAD(+) from deamido-NAD(+) (L-Gln route): step 1/1.</text>
</comment>
<sequence>MRYFSPWKGERIVEDFYLPRIIQKITGQKKARIGDALISTRDTCLATETCEELFTPRAPGIGAGLDGCEIMCNSSGSHHEIRKLNTRIELIREATLKAGGIYLYANQQGCDGDTPKTRLETPIPTRLDDSNLGKTLGLYYDGSAMIIINGAVVAQGSQFSLKDVEVVTATVDIEDVRSYKSSKSRALQATKQASYERIDVEMSLSCDSEGADLLVRPSLPIDVRFHTPEEEISLGPACWLWDYLRRSKQAGFFLPLSGGIDSCATAVIVHSMCRLVYNDITEGNNPQVLKDLLNIVGELSTSSWVPKSPQEIAFRLFHTAYLGMQENSSPDTRSRAKELATAIGSYHLDLNIDGPYKAIVSLFSSVTSYVPKYRMHGGTNASNLALQNVQARLRMILSYLFAQLLPTVRGRNANNPENPSPGGLLVLGSANVDESLRGYLTKYDCSSADINPIGGVSKTDLKNFIHWASTSFDMPILQSFIDAVPTAELEPITAEYTQSDEADMGMTYAELSVYGRLRKEDKLGPYGAWSKLLHLWGDRMSPQQIYEKVKSFFWYYSI</sequence>
<dbReference type="EMBL" id="JAGHQM010001957">
    <property type="protein sequence ID" value="KAH0551526.1"/>
    <property type="molecule type" value="Genomic_DNA"/>
</dbReference>
<dbReference type="PIRSF" id="PIRSF006630">
    <property type="entry name" value="NADS_GAT"/>
    <property type="match status" value="1"/>
</dbReference>